<dbReference type="RefSeq" id="XP_014244577.1">
    <property type="nucleotide sequence ID" value="XM_014389091.2"/>
</dbReference>
<reference evidence="2" key="1">
    <citation type="submission" date="2022-01" db="UniProtKB">
        <authorList>
            <consortium name="EnsemblMetazoa"/>
        </authorList>
    </citation>
    <scope>IDENTIFICATION</scope>
</reference>
<dbReference type="EnsemblMetazoa" id="XM_014389091.2">
    <property type="protein sequence ID" value="XP_014244577.1"/>
    <property type="gene ID" value="LOC106663879"/>
</dbReference>
<feature type="compositionally biased region" description="Polar residues" evidence="1">
    <location>
        <begin position="307"/>
        <end position="322"/>
    </location>
</feature>
<feature type="compositionally biased region" description="Basic and acidic residues" evidence="1">
    <location>
        <begin position="81"/>
        <end position="91"/>
    </location>
</feature>
<feature type="compositionally biased region" description="Polar residues" evidence="1">
    <location>
        <begin position="378"/>
        <end position="389"/>
    </location>
</feature>
<protein>
    <submittedName>
        <fullName evidence="2">Uncharacterized protein</fullName>
    </submittedName>
</protein>
<proteinExistence type="predicted"/>
<feature type="region of interest" description="Disordered" evidence="1">
    <location>
        <begin position="81"/>
        <end position="110"/>
    </location>
</feature>
<evidence type="ECO:0000313" key="2">
    <source>
        <dbReference type="EnsemblMetazoa" id="XP_014244577.1"/>
    </source>
</evidence>
<keyword evidence="3" id="KW-1185">Reference proteome</keyword>
<feature type="region of interest" description="Disordered" evidence="1">
    <location>
        <begin position="265"/>
        <end position="408"/>
    </location>
</feature>
<accession>A0A8I6RJR0</accession>
<feature type="compositionally biased region" description="Low complexity" evidence="1">
    <location>
        <begin position="354"/>
        <end position="365"/>
    </location>
</feature>
<feature type="compositionally biased region" description="Polar residues" evidence="1">
    <location>
        <begin position="101"/>
        <end position="110"/>
    </location>
</feature>
<organism evidence="2 3">
    <name type="scientific">Cimex lectularius</name>
    <name type="common">Bed bug</name>
    <name type="synonym">Acanthia lectularia</name>
    <dbReference type="NCBI Taxonomy" id="79782"/>
    <lineage>
        <taxon>Eukaryota</taxon>
        <taxon>Metazoa</taxon>
        <taxon>Ecdysozoa</taxon>
        <taxon>Arthropoda</taxon>
        <taxon>Hexapoda</taxon>
        <taxon>Insecta</taxon>
        <taxon>Pterygota</taxon>
        <taxon>Neoptera</taxon>
        <taxon>Paraneoptera</taxon>
        <taxon>Hemiptera</taxon>
        <taxon>Heteroptera</taxon>
        <taxon>Panheteroptera</taxon>
        <taxon>Cimicomorpha</taxon>
        <taxon>Cimicidae</taxon>
        <taxon>Cimex</taxon>
    </lineage>
</organism>
<dbReference type="GeneID" id="106663879"/>
<sequence length="408" mass="45214">MKTNQVSVSPVRPEDGKRQHSATPYLARPSSKESSGSRVSGYGCGSVRSPKVSPYGPKEYLRPSSFEIKMQNELLAVKEMRKEMSKEHSTEVDENSVPAATGSNSLRSFSVSPFKNSVKQEKKVPKKDFNKKSYAALNALSQLDKPEMLKGPPITKELQPAKIYVSSRSDAPSNTSQDDWVLLEGKTFANLPPADENMPNRPSNIVPQVETSSNVWIRPNLYLKDFNSTSLPPSRNVSSHSLEEGLIFQGGRHVRRKKVLQRSFENETDIPSTPKGLRELKSPSPFLSNTSVNRIIAHPQGRDNTEDPSQTSSPPTFRLSTINEEKNKYIENSLKVKGTDTPPKRLLSRPTVLSSSFNNSSFTSSKIEQNAGIHDKSSTSNISSNTHGKVSSVFRNPLTDHTTTKRNT</sequence>
<dbReference type="AlphaFoldDB" id="A0A8I6RJR0"/>
<feature type="compositionally biased region" description="Polar residues" evidence="1">
    <location>
        <begin position="399"/>
        <end position="408"/>
    </location>
</feature>
<feature type="region of interest" description="Disordered" evidence="1">
    <location>
        <begin position="1"/>
        <end position="59"/>
    </location>
</feature>
<dbReference type="KEGG" id="clec:106663879"/>
<evidence type="ECO:0000256" key="1">
    <source>
        <dbReference type="SAM" id="MobiDB-lite"/>
    </source>
</evidence>
<dbReference type="Proteomes" id="UP000494040">
    <property type="component" value="Unassembled WGS sequence"/>
</dbReference>
<name>A0A8I6RJR0_CIMLE</name>
<evidence type="ECO:0000313" key="3">
    <source>
        <dbReference type="Proteomes" id="UP000494040"/>
    </source>
</evidence>